<keyword evidence="1" id="KW-1185">Reference proteome</keyword>
<dbReference type="Proteomes" id="UP000036681">
    <property type="component" value="Unplaced"/>
</dbReference>
<dbReference type="AlphaFoldDB" id="A0A0M3HSH3"/>
<organism evidence="1 2">
    <name type="scientific">Ascaris lumbricoides</name>
    <name type="common">Giant roundworm</name>
    <dbReference type="NCBI Taxonomy" id="6252"/>
    <lineage>
        <taxon>Eukaryota</taxon>
        <taxon>Metazoa</taxon>
        <taxon>Ecdysozoa</taxon>
        <taxon>Nematoda</taxon>
        <taxon>Chromadorea</taxon>
        <taxon>Rhabditida</taxon>
        <taxon>Spirurina</taxon>
        <taxon>Ascaridomorpha</taxon>
        <taxon>Ascaridoidea</taxon>
        <taxon>Ascarididae</taxon>
        <taxon>Ascaris</taxon>
    </lineage>
</organism>
<sequence length="79" mass="9232">MVAGNRKQLRNWEGVSREEVPTFVVVDPLCIDIQCHHFKAESPTIRNDHVKPIKMQTNEGCFQQYVTVETFIYTAFYEP</sequence>
<name>A0A0M3HSH3_ASCLU</name>
<dbReference type="WBParaSite" id="ALUE_0000542001-mRNA-1">
    <property type="protein sequence ID" value="ALUE_0000542001-mRNA-1"/>
    <property type="gene ID" value="ALUE_0000542001"/>
</dbReference>
<proteinExistence type="predicted"/>
<evidence type="ECO:0000313" key="2">
    <source>
        <dbReference type="WBParaSite" id="ALUE_0000542001-mRNA-1"/>
    </source>
</evidence>
<reference evidence="2" key="1">
    <citation type="submission" date="2017-02" db="UniProtKB">
        <authorList>
            <consortium name="WormBaseParasite"/>
        </authorList>
    </citation>
    <scope>IDENTIFICATION</scope>
</reference>
<accession>A0A0M3HSH3</accession>
<evidence type="ECO:0000313" key="1">
    <source>
        <dbReference type="Proteomes" id="UP000036681"/>
    </source>
</evidence>
<protein>
    <submittedName>
        <fullName evidence="2">Piwi domain-containing protein</fullName>
    </submittedName>
</protein>